<accession>A0A3N4MBG2</accession>
<keyword evidence="3" id="KW-1185">Reference proteome</keyword>
<comment type="caution">
    <text evidence="2">The sequence shown here is derived from an EMBL/GenBank/DDBJ whole genome shotgun (WGS) entry which is preliminary data.</text>
</comment>
<sequence>MFNYASDISFKGRLRIILLLVLSLVSCVSYILPDNIHQGYIHESLLNENESPEACKVSLGIEAAVKNKRAFSKKQPLYTAITAVYSTNGHEYARLASWIRPAYYIFLYRFSLF</sequence>
<dbReference type="OrthoDB" id="678946at2"/>
<gene>
    <name evidence="2" type="ORF">EG028_10845</name>
</gene>
<dbReference type="AlphaFoldDB" id="A0A3N4MBG2"/>
<evidence type="ECO:0000256" key="1">
    <source>
        <dbReference type="SAM" id="Phobius"/>
    </source>
</evidence>
<reference evidence="3" key="1">
    <citation type="submission" date="2018-11" db="EMBL/GenBank/DDBJ databases">
        <title>Chitinophaga lutea sp.nov., isolate from arsenic contaminated soil.</title>
        <authorList>
            <person name="Zong Y."/>
        </authorList>
    </citation>
    <scope>NUCLEOTIDE SEQUENCE [LARGE SCALE GENOMIC DNA]</scope>
    <source>
        <strain evidence="3">YLT18</strain>
    </source>
</reference>
<evidence type="ECO:0000313" key="3">
    <source>
        <dbReference type="Proteomes" id="UP000279089"/>
    </source>
</evidence>
<dbReference type="Proteomes" id="UP000279089">
    <property type="component" value="Unassembled WGS sequence"/>
</dbReference>
<name>A0A3N4MBG2_9BACT</name>
<dbReference type="RefSeq" id="WP_120516524.1">
    <property type="nucleotide sequence ID" value="NZ_QXZY01000006.1"/>
</dbReference>
<feature type="transmembrane region" description="Helical" evidence="1">
    <location>
        <begin position="12"/>
        <end position="32"/>
    </location>
</feature>
<keyword evidence="1" id="KW-0812">Transmembrane</keyword>
<keyword evidence="1" id="KW-0472">Membrane</keyword>
<keyword evidence="1" id="KW-1133">Transmembrane helix</keyword>
<dbReference type="EMBL" id="RMBX01000005">
    <property type="protein sequence ID" value="RPD41172.1"/>
    <property type="molecule type" value="Genomic_DNA"/>
</dbReference>
<protein>
    <submittedName>
        <fullName evidence="2">Uncharacterized protein</fullName>
    </submittedName>
</protein>
<organism evidence="2 3">
    <name type="scientific">Chitinophaga barathri</name>
    <dbReference type="NCBI Taxonomy" id="1647451"/>
    <lineage>
        <taxon>Bacteria</taxon>
        <taxon>Pseudomonadati</taxon>
        <taxon>Bacteroidota</taxon>
        <taxon>Chitinophagia</taxon>
        <taxon>Chitinophagales</taxon>
        <taxon>Chitinophagaceae</taxon>
        <taxon>Chitinophaga</taxon>
    </lineage>
</organism>
<proteinExistence type="predicted"/>
<evidence type="ECO:0000313" key="2">
    <source>
        <dbReference type="EMBL" id="RPD41172.1"/>
    </source>
</evidence>